<sequence length="261" mass="29836">MYRLHSQEIHYHVDENGLDIEYDPMIVSGGPATAFLNRFPYVDQKGGKISIMLPICLPFDTYCVGVLEFTMYARGYDLGRFVFDAIERADLDVCNVQEQIPYKTINGLRDAKDEIKHALEIVGGLHSLSLAQVWIACKDKCHMALPFYLASAPKFGLKLTGYLHDEHLDDKHNKFGMYNRLCDVMPLGSWENFVVKTLQDYKSRYMVGFRSNMLINWEGCYSSCCAFTICLRCINTDDTTMHLNSCGSNIQTPISCWSPYR</sequence>
<dbReference type="InterPro" id="IPR045012">
    <property type="entry name" value="NLP"/>
</dbReference>
<name>A0AAD8JT78_TARER</name>
<dbReference type="InterPro" id="IPR055081">
    <property type="entry name" value="NLP1-9_GAF"/>
</dbReference>
<evidence type="ECO:0000313" key="3">
    <source>
        <dbReference type="Proteomes" id="UP001229421"/>
    </source>
</evidence>
<dbReference type="Proteomes" id="UP001229421">
    <property type="component" value="Unassembled WGS sequence"/>
</dbReference>
<reference evidence="2" key="1">
    <citation type="journal article" date="2023" name="bioRxiv">
        <title>Improved chromosome-level genome assembly for marigold (Tagetes erecta).</title>
        <authorList>
            <person name="Jiang F."/>
            <person name="Yuan L."/>
            <person name="Wang S."/>
            <person name="Wang H."/>
            <person name="Xu D."/>
            <person name="Wang A."/>
            <person name="Fan W."/>
        </authorList>
    </citation>
    <scope>NUCLEOTIDE SEQUENCE</scope>
    <source>
        <strain evidence="2">WSJ</strain>
        <tissue evidence="2">Leaf</tissue>
    </source>
</reference>
<gene>
    <name evidence="2" type="ORF">QVD17_39856</name>
</gene>
<dbReference type="GO" id="GO:0003700">
    <property type="term" value="F:DNA-binding transcription factor activity"/>
    <property type="evidence" value="ECO:0007669"/>
    <property type="project" value="InterPro"/>
</dbReference>
<evidence type="ECO:0000259" key="1">
    <source>
        <dbReference type="Pfam" id="PF22922"/>
    </source>
</evidence>
<feature type="domain" description="NLP1-9 GAF" evidence="1">
    <location>
        <begin position="109"/>
        <end position="240"/>
    </location>
</feature>
<dbReference type="EMBL" id="JAUHHV010000011">
    <property type="protein sequence ID" value="KAK1408221.1"/>
    <property type="molecule type" value="Genomic_DNA"/>
</dbReference>
<dbReference type="Pfam" id="PF22922">
    <property type="entry name" value="GAF_NLP"/>
    <property type="match status" value="1"/>
</dbReference>
<comment type="caution">
    <text evidence="2">The sequence shown here is derived from an EMBL/GenBank/DDBJ whole genome shotgun (WGS) entry which is preliminary data.</text>
</comment>
<accession>A0AAD8JT78</accession>
<proteinExistence type="predicted"/>
<protein>
    <recommendedName>
        <fullName evidence="1">NLP1-9 GAF domain-containing protein</fullName>
    </recommendedName>
</protein>
<organism evidence="2 3">
    <name type="scientific">Tagetes erecta</name>
    <name type="common">African marigold</name>
    <dbReference type="NCBI Taxonomy" id="13708"/>
    <lineage>
        <taxon>Eukaryota</taxon>
        <taxon>Viridiplantae</taxon>
        <taxon>Streptophyta</taxon>
        <taxon>Embryophyta</taxon>
        <taxon>Tracheophyta</taxon>
        <taxon>Spermatophyta</taxon>
        <taxon>Magnoliopsida</taxon>
        <taxon>eudicotyledons</taxon>
        <taxon>Gunneridae</taxon>
        <taxon>Pentapetalae</taxon>
        <taxon>asterids</taxon>
        <taxon>campanulids</taxon>
        <taxon>Asterales</taxon>
        <taxon>Asteraceae</taxon>
        <taxon>Asteroideae</taxon>
        <taxon>Heliantheae alliance</taxon>
        <taxon>Tageteae</taxon>
        <taxon>Tagetes</taxon>
    </lineage>
</organism>
<evidence type="ECO:0000313" key="2">
    <source>
        <dbReference type="EMBL" id="KAK1408221.1"/>
    </source>
</evidence>
<dbReference type="AlphaFoldDB" id="A0AAD8JT78"/>
<keyword evidence="3" id="KW-1185">Reference proteome</keyword>
<dbReference type="PANTHER" id="PTHR32002">
    <property type="entry name" value="PROTEIN NLP8"/>
    <property type="match status" value="1"/>
</dbReference>
<dbReference type="PANTHER" id="PTHR32002:SF49">
    <property type="entry name" value="BILE ACID:SODIUM SYMPORTER_ARSENICAL RESISTANCE PROTEIN ACR3-RELATED"/>
    <property type="match status" value="1"/>
</dbReference>